<sequence>MPPLQKPLQEPKPGQSSKQGYKFLKAADVRQSLRNQNEATLIEALTALRNQLTIKPSEDAFRADDERLLLVKSWLDTDPGVQDVFELWDRTNTRQVAQLSLVLSVLSSVIALLSTHYTYHTYASTIIRTILSPQWSSKLNSYLSTTHNELLLVTLKLYNNLSAFAGGRERRAVLDVFPWELKTLPKLLHMRRRSKGDDDVDVLARPDIRTLYVLFLLSFVNSTTSTAVKAAFLDQRRDALSGVFKGLPQDAHTVVRRVLECCWTGIWCDPKIKRTAKINLFNEQTVQQILRLYDRNVPEGEDQESVPADIAHHFLLAICTRPGTGICFKDRGWYPREDEDQPVVEAEEEGGRRQNVKIYNKILAGILKTLKVNEDARQQELALRILAACPELVSGYWHAAALTLEPRLSSKWIANIAFFGLVISQPVPHASFIMPGSDLYRPAPPALSTILENVLPSVNIKAHLSRGLQAAVPLVQHCAALALAKALTKFGAVVASLRDAAAALEEDEDEGQWSRRLREVEREAARRVPDFQVVVAFGQQKTTELQAAKEQGAVTKAALLAESAQRLLWLYHEHLPSLVAETRFDVAKLLQGIQESEALDEGAVAPHPGLVAMRQLHILRLLRESEDFSWSGKTGSRGNLSILLRLYIHTSQRPMKSAVANLLRQTLSTTAAFQHDPEEVDLWLRALPRTRRFAGAAAPDGTPLTDEGAAVLALLDDCLQRCIRTPYRYLEELQALCAPTDADAMAVDSNVSAAQDPAQLPSPMLVTVLEQVSAKVNGNHVSPSDALAIVSFVRKLATGLASKVADLGVVDAIAKRLDALSLDEAHYGESVRTAVCSECELLKATRKQLTTPAVHEAMEADGADLEELLSGLRELVGDSAELHEEAAFEAVDLYRFMHMPTSGEQFNALLSTLEELHKPAAAAFVDFVFPAQGVVWGSEDLASRLSNLQCDFTTLFMHADIATLASPPSRSALVQALPGANTVDAKWALRLVDHRLVSTEPSDAGDLLHLLSECVQKIMYFNNSALLDVLQFLFKLPGVQRIFRSALPASARPGLVEFLKQTVRSKDAAEQDLISEFTAYWDTALRQELITYSDDLLQTSLLWLEVMSTEQMLVLLDHFAMLKSDERASQVLEALMDILSRSVERSDVSGLLARLPSLLQLQSSTPGWEKVIAIALDGYLPSFYDGRSITSSSSATLSDLVSESSSRWSALGHEKHPVDVRLFLEQPTWSDLTASIVSRLTYSQASARATIRDWFRSGGWQGHPPAHTVSVLRALLDTCHPLSPFVDEDEEALVSLCKSACKELLAQRSEEAQKQCQFCVETIVDMHPSVRALVSEYLESHMKKLADRFNSALFSLAIHVDAKGSLGAAAIGQGLKWATSTLSAGESAFSGLEDGLEALGRGLEVASPKAHYTEAAVTAAIQNHLGDVNVVRFVQSILERVQFKPVNVNRFIQNVIQHPKFQALAGPANAENKDVRDSLTNVLRSLFHAHPVNTCQPSHVEPLLAAYGGTMSVADRHLLSIFQLFETTRKASVSTLLARWSPAADASCTTPLEAIHHLDPARTMKTCLAFPQYYAGPLGEDVDASYDERLYDPVFVMLLFSRVLVDSVPETALAWVQMFRTNVVSLVIRALSSHREEVRTLAITQLAGLYSILQNADMQEQPHVVYVLELLKNIYSDDSPEQPPRIPAYTTLHLAHALRGVFYPATFTYPLTSRFLLQRHEFDVNDVPLLYSTLYSAGDQWKKERTWIVRFLAEGMVGRQEWRVLKRRHTWDLLATMFQSESHDQTFRRNVLEVLASLTCNKAAATSLVLGSGLLSWIEMQVQTVSFSEGLAWVRILENITAVLDIAKIEASTAGEWRSILSRTLLRLLNGSVCETDVLVHVVGIIQRLSSTAPVPTELDILVAQSLLRLEALEKGLQLESSPASLSAPKAPHSPSGLWQPVDGSTLSLWGFCVETLWRAAMSTDERSAAWDALTSRLLLWRSLAGDASQIGEWARREVVRNLSS</sequence>
<evidence type="ECO:0000313" key="4">
    <source>
        <dbReference type="EMBL" id="GJE99428.1"/>
    </source>
</evidence>
<gene>
    <name evidence="4" type="ORF">PsYK624_156900</name>
</gene>
<dbReference type="InterPro" id="IPR059018">
    <property type="entry name" value="HEAT_URB1"/>
</dbReference>
<feature type="domain" description="URB1 central HEAT repeat" evidence="3">
    <location>
        <begin position="630"/>
        <end position="819"/>
    </location>
</feature>
<reference evidence="4 5" key="1">
    <citation type="submission" date="2021-08" db="EMBL/GenBank/DDBJ databases">
        <title>Draft Genome Sequence of Phanerochaete sordida strain YK-624.</title>
        <authorList>
            <person name="Mori T."/>
            <person name="Dohra H."/>
            <person name="Suzuki T."/>
            <person name="Kawagishi H."/>
            <person name="Hirai H."/>
        </authorList>
    </citation>
    <scope>NUCLEOTIDE SEQUENCE [LARGE SCALE GENOMIC DNA]</scope>
    <source>
        <strain evidence="4 5">YK-624</strain>
    </source>
</reference>
<dbReference type="InterPro" id="IPR016024">
    <property type="entry name" value="ARM-type_fold"/>
</dbReference>
<organism evidence="4 5">
    <name type="scientific">Phanerochaete sordida</name>
    <dbReference type="NCBI Taxonomy" id="48140"/>
    <lineage>
        <taxon>Eukaryota</taxon>
        <taxon>Fungi</taxon>
        <taxon>Dikarya</taxon>
        <taxon>Basidiomycota</taxon>
        <taxon>Agaricomycotina</taxon>
        <taxon>Agaricomycetes</taxon>
        <taxon>Polyporales</taxon>
        <taxon>Phanerochaetaceae</taxon>
        <taxon>Phanerochaete</taxon>
    </lineage>
</organism>
<dbReference type="InterPro" id="IPR021714">
    <property type="entry name" value="URB1_N"/>
</dbReference>
<name>A0A9P3GQW8_9APHY</name>
<evidence type="ECO:0000259" key="2">
    <source>
        <dbReference type="Pfam" id="PF16201"/>
    </source>
</evidence>
<dbReference type="OrthoDB" id="72892at2759"/>
<dbReference type="InterPro" id="IPR032436">
    <property type="entry name" value="URB1_C"/>
</dbReference>
<dbReference type="PANTHER" id="PTHR13500:SF0">
    <property type="entry name" value="NUCLEOLAR PRE-RIBOSOMAL-ASSOCIATED PROTEIN 1"/>
    <property type="match status" value="1"/>
</dbReference>
<dbReference type="Pfam" id="PF11707">
    <property type="entry name" value="Npa1"/>
    <property type="match status" value="1"/>
</dbReference>
<dbReference type="SUPFAM" id="SSF48371">
    <property type="entry name" value="ARM repeat"/>
    <property type="match status" value="1"/>
</dbReference>
<dbReference type="EMBL" id="BPQB01000109">
    <property type="protein sequence ID" value="GJE99428.1"/>
    <property type="molecule type" value="Genomic_DNA"/>
</dbReference>
<feature type="domain" description="URB1 C-terminal" evidence="2">
    <location>
        <begin position="1625"/>
        <end position="1817"/>
    </location>
</feature>
<dbReference type="Pfam" id="PF16201">
    <property type="entry name" value="NopRA1"/>
    <property type="match status" value="1"/>
</dbReference>
<dbReference type="PANTHER" id="PTHR13500">
    <property type="entry name" value="NUCLEOLAR PRERIBOSOMAL-ASSOCIATED PROTEIN 1"/>
    <property type="match status" value="1"/>
</dbReference>
<evidence type="ECO:0000259" key="1">
    <source>
        <dbReference type="Pfam" id="PF11707"/>
    </source>
</evidence>
<evidence type="ECO:0000313" key="5">
    <source>
        <dbReference type="Proteomes" id="UP000703269"/>
    </source>
</evidence>
<comment type="caution">
    <text evidence="4">The sequence shown here is derived from an EMBL/GenBank/DDBJ whole genome shotgun (WGS) entry which is preliminary data.</text>
</comment>
<feature type="domain" description="URB1 N-terminal" evidence="1">
    <location>
        <begin position="82"/>
        <end position="415"/>
    </location>
</feature>
<dbReference type="GO" id="GO:0000463">
    <property type="term" value="P:maturation of LSU-rRNA from tricistronic rRNA transcript (SSU-rRNA, 5.8S rRNA, LSU-rRNA)"/>
    <property type="evidence" value="ECO:0007669"/>
    <property type="project" value="TreeGrafter"/>
</dbReference>
<dbReference type="GO" id="GO:0000466">
    <property type="term" value="P:maturation of 5.8S rRNA from tricistronic rRNA transcript (SSU-rRNA, 5.8S rRNA, LSU-rRNA)"/>
    <property type="evidence" value="ECO:0007669"/>
    <property type="project" value="TreeGrafter"/>
</dbReference>
<keyword evidence="5" id="KW-1185">Reference proteome</keyword>
<dbReference type="Proteomes" id="UP000703269">
    <property type="component" value="Unassembled WGS sequence"/>
</dbReference>
<dbReference type="GO" id="GO:0005730">
    <property type="term" value="C:nucleolus"/>
    <property type="evidence" value="ECO:0007669"/>
    <property type="project" value="TreeGrafter"/>
</dbReference>
<dbReference type="InterPro" id="IPR039844">
    <property type="entry name" value="URB1"/>
</dbReference>
<dbReference type="Pfam" id="PF26140">
    <property type="entry name" value="HEAT_URB1"/>
    <property type="match status" value="1"/>
</dbReference>
<protein>
    <submittedName>
        <fullName evidence="4">Ribosome 60S biogenesis N-terminal-domain-containing protein</fullName>
    </submittedName>
</protein>
<proteinExistence type="predicted"/>
<accession>A0A9P3GQW8</accession>
<evidence type="ECO:0000259" key="3">
    <source>
        <dbReference type="Pfam" id="PF26140"/>
    </source>
</evidence>